<evidence type="ECO:0000313" key="3">
    <source>
        <dbReference type="EMBL" id="AIU74790.1"/>
    </source>
</evidence>
<dbReference type="PANTHER" id="PTHR33420:SF26">
    <property type="entry name" value="FIMBRIAL SUBUNIT"/>
    <property type="match status" value="1"/>
</dbReference>
<dbReference type="KEGG" id="hav:AT03_05750"/>
<dbReference type="SUPFAM" id="SSF49401">
    <property type="entry name" value="Bacterial adhesins"/>
    <property type="match status" value="1"/>
</dbReference>
<dbReference type="EMBL" id="CP009706">
    <property type="protein sequence ID" value="AIU74790.1"/>
    <property type="molecule type" value="Genomic_DNA"/>
</dbReference>
<dbReference type="InterPro" id="IPR050263">
    <property type="entry name" value="Bact_Fimbrial_Adh_Pro"/>
</dbReference>
<protein>
    <submittedName>
        <fullName evidence="3">Fimbrial protein</fullName>
    </submittedName>
</protein>
<sequence>MRTSCLKFARTTLWLFLFSGSITAVDLRLANAEDIDGWDVFGMHGELLVQGALTEPTCVLEMESKEQSVNLGTISRVSLNRVGNRTDPVAVHIRLKDCGVVGNSPRDNMHGGNITYLPGQLVSYITVNGVESDNNKYLMKIFGSARGVGLRLEDDKHRQLIPGEHSEPLIMSQGNMDLVMHAMLERIPEELIEGEFHTTVNLNISYQ</sequence>
<feature type="signal peptide" evidence="1">
    <location>
        <begin position="1"/>
        <end position="24"/>
    </location>
</feature>
<dbReference type="Pfam" id="PF00419">
    <property type="entry name" value="Fimbrial"/>
    <property type="match status" value="1"/>
</dbReference>
<dbReference type="PATRIC" id="fig|1453496.5.peg.1149"/>
<organism evidence="3 4">
    <name type="scientific">Hafnia alvei FB1</name>
    <dbReference type="NCBI Taxonomy" id="1453496"/>
    <lineage>
        <taxon>Bacteria</taxon>
        <taxon>Pseudomonadati</taxon>
        <taxon>Pseudomonadota</taxon>
        <taxon>Gammaproteobacteria</taxon>
        <taxon>Enterobacterales</taxon>
        <taxon>Hafniaceae</taxon>
        <taxon>Hafnia</taxon>
    </lineage>
</organism>
<accession>A0A097R7U0</accession>
<dbReference type="AlphaFoldDB" id="A0A097R7U0"/>
<gene>
    <name evidence="3" type="ORF">AT03_05750</name>
</gene>
<dbReference type="Gene3D" id="2.60.40.1090">
    <property type="entry name" value="Fimbrial-type adhesion domain"/>
    <property type="match status" value="1"/>
</dbReference>
<feature type="chain" id="PRO_5001937369" evidence="1">
    <location>
        <begin position="25"/>
        <end position="207"/>
    </location>
</feature>
<name>A0A097R7U0_HAFAL</name>
<dbReference type="GeneID" id="56890693"/>
<dbReference type="OrthoDB" id="6466218at2"/>
<dbReference type="HOGENOM" id="CLU_088965_1_0_6"/>
<dbReference type="RefSeq" id="WP_025800499.1">
    <property type="nucleotide sequence ID" value="NZ_CP009706.1"/>
</dbReference>
<evidence type="ECO:0000259" key="2">
    <source>
        <dbReference type="Pfam" id="PF00419"/>
    </source>
</evidence>
<dbReference type="GO" id="GO:0009289">
    <property type="term" value="C:pilus"/>
    <property type="evidence" value="ECO:0007669"/>
    <property type="project" value="InterPro"/>
</dbReference>
<reference evidence="3 4" key="1">
    <citation type="journal article" date="2014" name="Gut Pathog.">
        <title>Gene clusters of Hafnia alvei strain FB1 important in survival and pathogenesis: a draft genome perspective.</title>
        <authorList>
            <person name="Tan J.Y."/>
            <person name="Yin W.F."/>
            <person name="Chan K.G."/>
        </authorList>
    </citation>
    <scope>NUCLEOTIDE SEQUENCE [LARGE SCALE GENOMIC DNA]</scope>
    <source>
        <strain evidence="3 4">FB1</strain>
    </source>
</reference>
<dbReference type="PANTHER" id="PTHR33420">
    <property type="entry name" value="FIMBRIAL SUBUNIT ELFA-RELATED"/>
    <property type="match status" value="1"/>
</dbReference>
<evidence type="ECO:0000313" key="4">
    <source>
        <dbReference type="Proteomes" id="UP000029986"/>
    </source>
</evidence>
<keyword evidence="1" id="KW-0732">Signal</keyword>
<dbReference type="InterPro" id="IPR008966">
    <property type="entry name" value="Adhesion_dom_sf"/>
</dbReference>
<evidence type="ECO:0000256" key="1">
    <source>
        <dbReference type="SAM" id="SignalP"/>
    </source>
</evidence>
<dbReference type="GO" id="GO:0043709">
    <property type="term" value="P:cell adhesion involved in single-species biofilm formation"/>
    <property type="evidence" value="ECO:0007669"/>
    <property type="project" value="TreeGrafter"/>
</dbReference>
<keyword evidence="4" id="KW-1185">Reference proteome</keyword>
<dbReference type="eggNOG" id="COG3539">
    <property type="taxonomic scope" value="Bacteria"/>
</dbReference>
<dbReference type="InterPro" id="IPR036937">
    <property type="entry name" value="Adhesion_dom_fimbrial_sf"/>
</dbReference>
<dbReference type="Proteomes" id="UP000029986">
    <property type="component" value="Chromosome"/>
</dbReference>
<proteinExistence type="predicted"/>
<feature type="domain" description="Fimbrial-type adhesion" evidence="2">
    <location>
        <begin position="50"/>
        <end position="207"/>
    </location>
</feature>
<dbReference type="InterPro" id="IPR000259">
    <property type="entry name" value="Adhesion_dom_fimbrial"/>
</dbReference>